<reference evidence="2" key="2">
    <citation type="submission" date="2020-09" db="EMBL/GenBank/DDBJ databases">
        <authorList>
            <person name="Sun Q."/>
            <person name="Zhou Y."/>
        </authorList>
    </citation>
    <scope>NUCLEOTIDE SEQUENCE</scope>
    <source>
        <strain evidence="2">CGMCC 4.7403</strain>
    </source>
</reference>
<dbReference type="RefSeq" id="WP_308437914.1">
    <property type="nucleotide sequence ID" value="NZ_BNAT01000034.1"/>
</dbReference>
<comment type="caution">
    <text evidence="2">The sequence shown here is derived from an EMBL/GenBank/DDBJ whole genome shotgun (WGS) entry which is preliminary data.</text>
</comment>
<evidence type="ECO:0000313" key="3">
    <source>
        <dbReference type="Proteomes" id="UP000603227"/>
    </source>
</evidence>
<reference evidence="2" key="1">
    <citation type="journal article" date="2014" name="Int. J. Syst. Evol. Microbiol.">
        <title>Complete genome sequence of Corynebacterium casei LMG S-19264T (=DSM 44701T), isolated from a smear-ripened cheese.</title>
        <authorList>
            <consortium name="US DOE Joint Genome Institute (JGI-PGF)"/>
            <person name="Walter F."/>
            <person name="Albersmeier A."/>
            <person name="Kalinowski J."/>
            <person name="Ruckert C."/>
        </authorList>
    </citation>
    <scope>NUCLEOTIDE SEQUENCE</scope>
    <source>
        <strain evidence="2">CGMCC 4.7403</strain>
    </source>
</reference>
<protein>
    <submittedName>
        <fullName evidence="2">Uncharacterized protein</fullName>
    </submittedName>
</protein>
<name>A0A918ZFT4_9ACTN</name>
<feature type="region of interest" description="Disordered" evidence="1">
    <location>
        <begin position="54"/>
        <end position="80"/>
    </location>
</feature>
<organism evidence="2 3">
    <name type="scientific">Streptomyces capitiformicae</name>
    <dbReference type="NCBI Taxonomy" id="2014920"/>
    <lineage>
        <taxon>Bacteria</taxon>
        <taxon>Bacillati</taxon>
        <taxon>Actinomycetota</taxon>
        <taxon>Actinomycetes</taxon>
        <taxon>Kitasatosporales</taxon>
        <taxon>Streptomycetaceae</taxon>
        <taxon>Streptomyces</taxon>
    </lineage>
</organism>
<evidence type="ECO:0000256" key="1">
    <source>
        <dbReference type="SAM" id="MobiDB-lite"/>
    </source>
</evidence>
<dbReference type="Proteomes" id="UP000603227">
    <property type="component" value="Unassembled WGS sequence"/>
</dbReference>
<dbReference type="EMBL" id="BNAT01000034">
    <property type="protein sequence ID" value="GHE50260.1"/>
    <property type="molecule type" value="Genomic_DNA"/>
</dbReference>
<evidence type="ECO:0000313" key="2">
    <source>
        <dbReference type="EMBL" id="GHE50260.1"/>
    </source>
</evidence>
<accession>A0A918ZFT4</accession>
<proteinExistence type="predicted"/>
<gene>
    <name evidence="2" type="ORF">GCM10017771_72160</name>
</gene>
<dbReference type="AlphaFoldDB" id="A0A918ZFT4"/>
<sequence>MREQCVSGLPGTGRQASPINFLIGGAAVTRPAPTTPTAVELLVDGQVVRSATGKDAEALNRAPGTSAISPERRRRSTSST</sequence>
<keyword evidence="3" id="KW-1185">Reference proteome</keyword>